<reference evidence="1" key="1">
    <citation type="submission" date="2023-11" db="EMBL/GenBank/DDBJ databases">
        <authorList>
            <person name="Poullet M."/>
        </authorList>
    </citation>
    <scope>NUCLEOTIDE SEQUENCE</scope>
    <source>
        <strain evidence="1">E1834</strain>
    </source>
</reference>
<evidence type="ECO:0000313" key="2">
    <source>
        <dbReference type="Proteomes" id="UP001497535"/>
    </source>
</evidence>
<comment type="caution">
    <text evidence="1">The sequence shown here is derived from an EMBL/GenBank/DDBJ whole genome shotgun (WGS) entry which is preliminary data.</text>
</comment>
<dbReference type="EMBL" id="CAVMJV010000058">
    <property type="protein sequence ID" value="CAK5085629.1"/>
    <property type="molecule type" value="Genomic_DNA"/>
</dbReference>
<proteinExistence type="predicted"/>
<dbReference type="Proteomes" id="UP001497535">
    <property type="component" value="Unassembled WGS sequence"/>
</dbReference>
<name>A0ACB1A355_MELEN</name>
<evidence type="ECO:0000313" key="1">
    <source>
        <dbReference type="EMBL" id="CAK5085629.1"/>
    </source>
</evidence>
<sequence length="75" mass="8946">MSLRRLNRIAFQVVLEMIQRFKTANTLNNFGKVGLKILKHNRFTLRRTVLRGVSFPSFLFYHRKSLHFPKILKNS</sequence>
<protein>
    <submittedName>
        <fullName evidence="1">Uncharacterized protein</fullName>
    </submittedName>
</protein>
<organism evidence="1 2">
    <name type="scientific">Meloidogyne enterolobii</name>
    <name type="common">Root-knot nematode worm</name>
    <name type="synonym">Meloidogyne mayaguensis</name>
    <dbReference type="NCBI Taxonomy" id="390850"/>
    <lineage>
        <taxon>Eukaryota</taxon>
        <taxon>Metazoa</taxon>
        <taxon>Ecdysozoa</taxon>
        <taxon>Nematoda</taxon>
        <taxon>Chromadorea</taxon>
        <taxon>Rhabditida</taxon>
        <taxon>Tylenchina</taxon>
        <taxon>Tylenchomorpha</taxon>
        <taxon>Tylenchoidea</taxon>
        <taxon>Meloidogynidae</taxon>
        <taxon>Meloidogyninae</taxon>
        <taxon>Meloidogyne</taxon>
    </lineage>
</organism>
<keyword evidence="2" id="KW-1185">Reference proteome</keyword>
<accession>A0ACB1A355</accession>
<gene>
    <name evidence="1" type="ORF">MENTE1834_LOCUS33088</name>
</gene>